<name>X1UKS0_9ZZZZ</name>
<dbReference type="AlphaFoldDB" id="X1UKS0"/>
<feature type="non-terminal residue" evidence="1">
    <location>
        <position position="155"/>
    </location>
</feature>
<reference evidence="1" key="1">
    <citation type="journal article" date="2014" name="Front. Microbiol.">
        <title>High frequency of phylogenetically diverse reductive dehalogenase-homologous genes in deep subseafloor sedimentary metagenomes.</title>
        <authorList>
            <person name="Kawai M."/>
            <person name="Futagami T."/>
            <person name="Toyoda A."/>
            <person name="Takaki Y."/>
            <person name="Nishi S."/>
            <person name="Hori S."/>
            <person name="Arai W."/>
            <person name="Tsubouchi T."/>
            <person name="Morono Y."/>
            <person name="Uchiyama I."/>
            <person name="Ito T."/>
            <person name="Fujiyama A."/>
            <person name="Inagaki F."/>
            <person name="Takami H."/>
        </authorList>
    </citation>
    <scope>NUCLEOTIDE SEQUENCE</scope>
    <source>
        <strain evidence="1">Expedition CK06-06</strain>
    </source>
</reference>
<accession>X1UKS0</accession>
<organism evidence="1">
    <name type="scientific">marine sediment metagenome</name>
    <dbReference type="NCBI Taxonomy" id="412755"/>
    <lineage>
        <taxon>unclassified sequences</taxon>
        <taxon>metagenomes</taxon>
        <taxon>ecological metagenomes</taxon>
    </lineage>
</organism>
<proteinExistence type="predicted"/>
<sequence length="155" mass="17519">MKATIHLEEHVEIKVGPKDEVITTESKGVLKVINPSKSTTLWGIELKADFSDDVDEIPVTNIPHVEAGKEHLVEYTTKNEPSINITEVFDTDYKGDEINSFNKDLIFNVDQTLAFQITVKNNYDTKIKNLAVEKHLPLDTRDIRAIEPYPGDITI</sequence>
<dbReference type="EMBL" id="BARW01028944">
    <property type="protein sequence ID" value="GAJ04202.1"/>
    <property type="molecule type" value="Genomic_DNA"/>
</dbReference>
<gene>
    <name evidence="1" type="ORF">S12H4_46616</name>
</gene>
<comment type="caution">
    <text evidence="1">The sequence shown here is derived from an EMBL/GenBank/DDBJ whole genome shotgun (WGS) entry which is preliminary data.</text>
</comment>
<protein>
    <recommendedName>
        <fullName evidence="2">DUF11 domain-containing protein</fullName>
    </recommendedName>
</protein>
<evidence type="ECO:0000313" key="1">
    <source>
        <dbReference type="EMBL" id="GAJ04202.1"/>
    </source>
</evidence>
<evidence type="ECO:0008006" key="2">
    <source>
        <dbReference type="Google" id="ProtNLM"/>
    </source>
</evidence>